<reference evidence="5 7" key="3">
    <citation type="submission" date="2017-07" db="EMBL/GenBank/DDBJ databases">
        <title>Prevalence of linear plasmids in Cutibacterium (Propionibacterium) acnes isolates obtained from prostatic tissue.</title>
        <authorList>
            <person name="Davidsson S."/>
            <person name="Carlsson J."/>
            <person name="Molling P."/>
            <person name="Andren O."/>
            <person name="Andersson S.-O."/>
            <person name="Brzuszkiewicz E."/>
            <person name="Poehlein A."/>
            <person name="Al-Zeer M."/>
            <person name="Brinkmann V."/>
            <person name="Scavenius C."/>
            <person name="Nazipi S."/>
            <person name="Soderquist B."/>
            <person name="Bruggemann H."/>
        </authorList>
    </citation>
    <scope>NUCLEOTIDE SEQUENCE [LARGE SCALE GENOMIC DNA]</scope>
    <source>
        <strain evidence="5 7">DSM 753</strain>
    </source>
</reference>
<dbReference type="SUPFAM" id="SSF53041">
    <property type="entry name" value="Resolvase-like"/>
    <property type="match status" value="1"/>
</dbReference>
<dbReference type="CDD" id="cd00338">
    <property type="entry name" value="Ser_Recombinase"/>
    <property type="match status" value="1"/>
</dbReference>
<evidence type="ECO:0000259" key="2">
    <source>
        <dbReference type="PROSITE" id="PS51736"/>
    </source>
</evidence>
<reference evidence="4 6" key="2">
    <citation type="submission" date="2007-08" db="EMBL/GenBank/DDBJ databases">
        <authorList>
            <person name="Fulton L."/>
            <person name="Clifton S."/>
            <person name="Fulton B."/>
            <person name="Xu J."/>
            <person name="Minx P."/>
            <person name="Pepin K.H."/>
            <person name="Johnson M."/>
            <person name="Thiruvilangam P."/>
            <person name="Bhonagiri V."/>
            <person name="Nash W.E."/>
            <person name="Wang C."/>
            <person name="Mardis E.R."/>
            <person name="Wilson R.K."/>
        </authorList>
    </citation>
    <scope>NUCLEOTIDE SEQUENCE [LARGE SCALE GENOMIC DNA]</scope>
    <source>
        <strain evidence="4 6">DSM 753</strain>
    </source>
</reference>
<reference evidence="4 6" key="1">
    <citation type="submission" date="2007-08" db="EMBL/GenBank/DDBJ databases">
        <title>Draft genome sequence of Clostridium leptum (DSM 753).</title>
        <authorList>
            <person name="Sudarsanam P."/>
            <person name="Ley R."/>
            <person name="Guruge J."/>
            <person name="Turnbaugh P.J."/>
            <person name="Mahowald M."/>
            <person name="Liep D."/>
            <person name="Gordon J."/>
        </authorList>
    </citation>
    <scope>NUCLEOTIDE SEQUENCE [LARGE SCALE GENOMIC DNA]</scope>
    <source>
        <strain evidence="4 6">DSM 753</strain>
    </source>
</reference>
<dbReference type="EMBL" id="NOXF01000004">
    <property type="protein sequence ID" value="PEQ24748.1"/>
    <property type="molecule type" value="Genomic_DNA"/>
</dbReference>
<name>A7VUJ3_9FIRM</name>
<dbReference type="InterPro" id="IPR025827">
    <property type="entry name" value="Zn_ribbon_recom_dom"/>
</dbReference>
<dbReference type="PANTHER" id="PTHR30461:SF23">
    <property type="entry name" value="DNA RECOMBINASE-RELATED"/>
    <property type="match status" value="1"/>
</dbReference>
<evidence type="ECO:0000313" key="7">
    <source>
        <dbReference type="Proteomes" id="UP000220611"/>
    </source>
</evidence>
<dbReference type="Gene3D" id="3.40.50.1390">
    <property type="entry name" value="Resolvase, N-terminal catalytic domain"/>
    <property type="match status" value="1"/>
</dbReference>
<dbReference type="Pfam" id="PF00239">
    <property type="entry name" value="Resolvase"/>
    <property type="match status" value="1"/>
</dbReference>
<comment type="caution">
    <text evidence="4">The sequence shown here is derived from an EMBL/GenBank/DDBJ whole genome shotgun (WGS) entry which is preliminary data.</text>
</comment>
<dbReference type="OrthoDB" id="9769353at2"/>
<dbReference type="InterPro" id="IPR050639">
    <property type="entry name" value="SSR_resolvase"/>
</dbReference>
<dbReference type="Gene3D" id="3.90.1750.20">
    <property type="entry name" value="Putative Large Serine Recombinase, Chain B, Domain 2"/>
    <property type="match status" value="1"/>
</dbReference>
<dbReference type="SMART" id="SM00857">
    <property type="entry name" value="Resolvase"/>
    <property type="match status" value="1"/>
</dbReference>
<dbReference type="PROSITE" id="PS51737">
    <property type="entry name" value="RECOMBINASE_DNA_BIND"/>
    <property type="match status" value="1"/>
</dbReference>
<dbReference type="Proteomes" id="UP000220611">
    <property type="component" value="Unassembled WGS sequence"/>
</dbReference>
<dbReference type="PROSITE" id="PS51736">
    <property type="entry name" value="RECOMBINASES_3"/>
    <property type="match status" value="1"/>
</dbReference>
<organism evidence="4 6">
    <name type="scientific">[Clostridium] leptum DSM 753</name>
    <dbReference type="NCBI Taxonomy" id="428125"/>
    <lineage>
        <taxon>Bacteria</taxon>
        <taxon>Bacillati</taxon>
        <taxon>Bacillota</taxon>
        <taxon>Clostridia</taxon>
        <taxon>Eubacteriales</taxon>
        <taxon>Oscillospiraceae</taxon>
        <taxon>Oscillospiraceae incertae sedis</taxon>
    </lineage>
</organism>
<sequence>MNVLKIRNEMRNGKSIFDMPLRVTFYARVSTDKDEQLNSLENQIQYYTDLIQSKVSWTYIPGYIDEGISGTSTKKRDSFLQMIEDAKAGRFDFIITKEISRFSRSTLDSIQYTQELLEHNVGVLFQNDNINTLDPDSEFRLVVMAGVAQDEVRKLSERLKFGFRQAIKNGHVLGNDKLWGYDKKDCILTINESEAKAVRRIFDLYANQKMGIRRISQKLYDEGFTSRRGNAFNVLTIRHILENPKYKGWYCANKSQTVDYRSKRKIFLEEDEWIMYPDPSIPAIVSEELWDRANALYKRRRQQMLSHQNAAEFHNRYPYSGKIICEEHGTSFHRQVRKSMKGEKEAWQCRVYRNRGRAGCSAPQLLTEELDQIMARIFDQLAQDKQAIVEAVVKIIRSVPNELDYQQDIRRIAEEISAIIWKKDRLLEMSIERALSTTEFKQRNERFNQQLQELERQKRSLELEKDKSKISVDQLSKIKTALEEEITFQNGINSALVTTILDHIVVKKDSTREVMRLDIHLKLGEPYEAIIDRKNSSFSFNRLKNIIPAKAIRMTWSPSVPLG</sequence>
<dbReference type="InterPro" id="IPR006119">
    <property type="entry name" value="Resolv_N"/>
</dbReference>
<feature type="domain" description="Recombinase" evidence="3">
    <location>
        <begin position="178"/>
        <end position="303"/>
    </location>
</feature>
<dbReference type="EMBL" id="ABCB02000019">
    <property type="protein sequence ID" value="EDO60643.1"/>
    <property type="molecule type" value="Genomic_DNA"/>
</dbReference>
<accession>A7VUJ3</accession>
<evidence type="ECO:0000313" key="4">
    <source>
        <dbReference type="EMBL" id="EDO60643.1"/>
    </source>
</evidence>
<dbReference type="InterPro" id="IPR038109">
    <property type="entry name" value="DNA_bind_recomb_sf"/>
</dbReference>
<dbReference type="HOGENOM" id="CLU_010686_0_5_9"/>
<feature type="coiled-coil region" evidence="1">
    <location>
        <begin position="437"/>
        <end position="471"/>
    </location>
</feature>
<evidence type="ECO:0000313" key="5">
    <source>
        <dbReference type="EMBL" id="PEQ24748.1"/>
    </source>
</evidence>
<dbReference type="eggNOG" id="COG1961">
    <property type="taxonomic scope" value="Bacteria"/>
</dbReference>
<proteinExistence type="predicted"/>
<evidence type="ECO:0000259" key="3">
    <source>
        <dbReference type="PROSITE" id="PS51737"/>
    </source>
</evidence>
<feature type="domain" description="Resolvase/invertase-type recombinase catalytic" evidence="2">
    <location>
        <begin position="22"/>
        <end position="170"/>
    </location>
</feature>
<keyword evidence="7" id="KW-1185">Reference proteome</keyword>
<dbReference type="GO" id="GO:0000150">
    <property type="term" value="F:DNA strand exchange activity"/>
    <property type="evidence" value="ECO:0007669"/>
    <property type="project" value="InterPro"/>
</dbReference>
<dbReference type="Pfam" id="PF07508">
    <property type="entry name" value="Recombinase"/>
    <property type="match status" value="1"/>
</dbReference>
<dbReference type="PANTHER" id="PTHR30461">
    <property type="entry name" value="DNA-INVERTASE FROM LAMBDOID PROPHAGE"/>
    <property type="match status" value="1"/>
</dbReference>
<dbReference type="GO" id="GO:0003677">
    <property type="term" value="F:DNA binding"/>
    <property type="evidence" value="ECO:0007669"/>
    <property type="project" value="InterPro"/>
</dbReference>
<dbReference type="Pfam" id="PF13408">
    <property type="entry name" value="Zn_ribbon_recom"/>
    <property type="match status" value="1"/>
</dbReference>
<dbReference type="Proteomes" id="UP000003490">
    <property type="component" value="Unassembled WGS sequence"/>
</dbReference>
<evidence type="ECO:0000256" key="1">
    <source>
        <dbReference type="SAM" id="Coils"/>
    </source>
</evidence>
<gene>
    <name evidence="5" type="ORF">CH238_07250</name>
    <name evidence="4" type="ORF">CLOLEP_02239</name>
</gene>
<dbReference type="AlphaFoldDB" id="A7VUJ3"/>
<dbReference type="InterPro" id="IPR011109">
    <property type="entry name" value="DNA_bind_recombinase_dom"/>
</dbReference>
<keyword evidence="1" id="KW-0175">Coiled coil</keyword>
<protein>
    <submittedName>
        <fullName evidence="5">Recombinase family protein</fullName>
    </submittedName>
    <submittedName>
        <fullName evidence="4">Resolvase, N-terminal domain protein</fullName>
    </submittedName>
</protein>
<evidence type="ECO:0000313" key="6">
    <source>
        <dbReference type="Proteomes" id="UP000003490"/>
    </source>
</evidence>
<dbReference type="InterPro" id="IPR036162">
    <property type="entry name" value="Resolvase-like_N_sf"/>
</dbReference>